<reference evidence="16 17" key="1">
    <citation type="journal article" date="2021" name="Cell">
        <title>Tracing the genetic footprints of vertebrate landing in non-teleost ray-finned fishes.</title>
        <authorList>
            <person name="Bi X."/>
            <person name="Wang K."/>
            <person name="Yang L."/>
            <person name="Pan H."/>
            <person name="Jiang H."/>
            <person name="Wei Q."/>
            <person name="Fang M."/>
            <person name="Yu H."/>
            <person name="Zhu C."/>
            <person name="Cai Y."/>
            <person name="He Y."/>
            <person name="Gan X."/>
            <person name="Zeng H."/>
            <person name="Yu D."/>
            <person name="Zhu Y."/>
            <person name="Jiang H."/>
            <person name="Qiu Q."/>
            <person name="Yang H."/>
            <person name="Zhang Y.E."/>
            <person name="Wang W."/>
            <person name="Zhu M."/>
            <person name="He S."/>
            <person name="Zhang G."/>
        </authorList>
    </citation>
    <scope>NUCLEOTIDE SEQUENCE [LARGE SCALE GENOMIC DNA]</scope>
    <source>
        <strain evidence="16">Bchr_013</strain>
    </source>
</reference>
<dbReference type="Proteomes" id="UP000886611">
    <property type="component" value="Unassembled WGS sequence"/>
</dbReference>
<evidence type="ECO:0000259" key="15">
    <source>
        <dbReference type="PROSITE" id="PS51842"/>
    </source>
</evidence>
<evidence type="ECO:0000256" key="5">
    <source>
        <dbReference type="ARBA" id="ARBA00022754"/>
    </source>
</evidence>
<keyword evidence="4" id="KW-0963">Cytoplasm</keyword>
<dbReference type="InterPro" id="IPR050405">
    <property type="entry name" value="Intermediate_filament"/>
</dbReference>
<feature type="compositionally biased region" description="Acidic residues" evidence="14">
    <location>
        <begin position="462"/>
        <end position="562"/>
    </location>
</feature>
<evidence type="ECO:0000256" key="3">
    <source>
        <dbReference type="ARBA" id="ARBA00019275"/>
    </source>
</evidence>
<dbReference type="GO" id="GO:0099184">
    <property type="term" value="F:structural constituent of postsynaptic intermediate filament cytoskeleton"/>
    <property type="evidence" value="ECO:0007669"/>
    <property type="project" value="TreeGrafter"/>
</dbReference>
<dbReference type="SUPFAM" id="SSF64593">
    <property type="entry name" value="Intermediate filament protein, coiled coil region"/>
    <property type="match status" value="2"/>
</dbReference>
<sequence length="581" mass="65835">MSAHSYDPYFSTYKRRYVEIAPRVHVSGVRSSYGSARPAYTSYSAPISSVSMRRSYNAPASTSSLIQAVDFDLTQATQVSSEFKTIRTHEKAQLQELNDRFASFIERVHELEQQNKVLEAELLVLRQKHVEPSRLKALYEQEIRDLRIAVDEAKNERQAMQHERENLEDTLRNLQSKYEDEVLNREETEGRMMEVRKAADEAALSRAELEKRIESLVDEIAFLKKIHEEEIAELQAQIQYAQISIEMDVAKPDLSAALKDIRMQYEKLAAKNMLSAEEWFKSKFTVLTENAVKNTDAVRAAKDEVSEYRRQLKSRNLEIEACRGMNEAMEKQLQDLEEKQNGEIAALQDTISQLEDELRNTKNEMARYLKEYQDLLNVKMALDIEIAAYRKLLEGEETRFSVSGMVSGYAQSTPPLYSRSVYSSQSSAPYMMSSRLFTSSYLSHSHVPEVEEAIQASKAEEAEAEPPESEEGEEEKGEEEEGEAEGEEAAGEEEAEEEEGGEKEEEAEGEGEEETEAGEEEAGAEDEGKEDGEGEGGDEEGGEEGEEGEAKEEAGEDEEDKEDSEKKGEDEVKEEKTEKKK</sequence>
<dbReference type="GO" id="GO:0099160">
    <property type="term" value="C:postsynaptic intermediate filament cytoskeleton"/>
    <property type="evidence" value="ECO:0007669"/>
    <property type="project" value="TreeGrafter"/>
</dbReference>
<feature type="compositionally biased region" description="Basic and acidic residues" evidence="14">
    <location>
        <begin position="563"/>
        <end position="581"/>
    </location>
</feature>
<evidence type="ECO:0000256" key="11">
    <source>
        <dbReference type="ARBA" id="ARBA00061646"/>
    </source>
</evidence>
<dbReference type="FunFam" id="1.20.5.170:FF:000002">
    <property type="entry name" value="Type I keratin KA11"/>
    <property type="match status" value="1"/>
</dbReference>
<evidence type="ECO:0000256" key="8">
    <source>
        <dbReference type="ARBA" id="ARBA00023212"/>
    </source>
</evidence>
<dbReference type="Pfam" id="PF00038">
    <property type="entry name" value="Filament"/>
    <property type="match status" value="1"/>
</dbReference>
<feature type="domain" description="IF rod" evidence="15">
    <location>
        <begin position="90"/>
        <end position="400"/>
    </location>
</feature>
<dbReference type="PANTHER" id="PTHR45652">
    <property type="entry name" value="GLIAL FIBRILLARY ACIDIC PROTEIN"/>
    <property type="match status" value="1"/>
</dbReference>
<dbReference type="GO" id="GO:0033693">
    <property type="term" value="P:neurofilament bundle assembly"/>
    <property type="evidence" value="ECO:0007669"/>
    <property type="project" value="TreeGrafter"/>
</dbReference>
<evidence type="ECO:0000256" key="13">
    <source>
        <dbReference type="SAM" id="Coils"/>
    </source>
</evidence>
<dbReference type="Gene3D" id="1.20.5.170">
    <property type="match status" value="1"/>
</dbReference>
<dbReference type="OrthoDB" id="2441647at2759"/>
<evidence type="ECO:0000256" key="9">
    <source>
        <dbReference type="ARBA" id="ARBA00023273"/>
    </source>
</evidence>
<dbReference type="Gene3D" id="1.20.5.500">
    <property type="entry name" value="Single helix bin"/>
    <property type="match status" value="1"/>
</dbReference>
<organism evidence="16 17">
    <name type="scientific">Polypterus senegalus</name>
    <name type="common">Senegal bichir</name>
    <dbReference type="NCBI Taxonomy" id="55291"/>
    <lineage>
        <taxon>Eukaryota</taxon>
        <taxon>Metazoa</taxon>
        <taxon>Chordata</taxon>
        <taxon>Craniata</taxon>
        <taxon>Vertebrata</taxon>
        <taxon>Euteleostomi</taxon>
        <taxon>Actinopterygii</taxon>
        <taxon>Polypteriformes</taxon>
        <taxon>Polypteridae</taxon>
        <taxon>Polypterus</taxon>
    </lineage>
</organism>
<name>A0A8X7XKV4_POLSE</name>
<evidence type="ECO:0000256" key="14">
    <source>
        <dbReference type="SAM" id="MobiDB-lite"/>
    </source>
</evidence>
<dbReference type="PROSITE" id="PS51842">
    <property type="entry name" value="IF_ROD_2"/>
    <property type="match status" value="1"/>
</dbReference>
<dbReference type="AlphaFoldDB" id="A0A8X7XKV4"/>
<keyword evidence="9" id="KW-0966">Cell projection</keyword>
<evidence type="ECO:0000313" key="17">
    <source>
        <dbReference type="Proteomes" id="UP000886611"/>
    </source>
</evidence>
<gene>
    <name evidence="16" type="primary">Nefl_1</name>
    <name evidence="16" type="ORF">GTO96_0004770</name>
</gene>
<feature type="non-terminal residue" evidence="16">
    <location>
        <position position="1"/>
    </location>
</feature>
<keyword evidence="8" id="KW-0206">Cytoskeleton</keyword>
<keyword evidence="17" id="KW-1185">Reference proteome</keyword>
<dbReference type="InterPro" id="IPR018039">
    <property type="entry name" value="IF_conserved"/>
</dbReference>
<dbReference type="SMART" id="SM01391">
    <property type="entry name" value="Filament"/>
    <property type="match status" value="1"/>
</dbReference>
<accession>A0A8X7XKV4</accession>
<dbReference type="GO" id="GO:0005737">
    <property type="term" value="C:cytoplasm"/>
    <property type="evidence" value="ECO:0007669"/>
    <property type="project" value="TreeGrafter"/>
</dbReference>
<proteinExistence type="inferred from homology"/>
<dbReference type="EMBL" id="JAATIS010000220">
    <property type="protein sequence ID" value="KAG2469459.1"/>
    <property type="molecule type" value="Genomic_DNA"/>
</dbReference>
<evidence type="ECO:0000256" key="2">
    <source>
        <dbReference type="ARBA" id="ARBA00004489"/>
    </source>
</evidence>
<dbReference type="PANTHER" id="PTHR45652:SF8">
    <property type="entry name" value="NEUROFILAMENT LIGHT POLYPEPTIDE"/>
    <property type="match status" value="1"/>
</dbReference>
<feature type="non-terminal residue" evidence="16">
    <location>
        <position position="581"/>
    </location>
</feature>
<dbReference type="FunFam" id="1.20.5.1160:FF:000001">
    <property type="entry name" value="Keratin type II"/>
    <property type="match status" value="1"/>
</dbReference>
<evidence type="ECO:0000256" key="1">
    <source>
        <dbReference type="ARBA" id="ARBA00004245"/>
    </source>
</evidence>
<keyword evidence="7 13" id="KW-0175">Coiled coil</keyword>
<keyword evidence="6" id="KW-0007">Acetylation</keyword>
<evidence type="ECO:0000313" key="16">
    <source>
        <dbReference type="EMBL" id="KAG2469459.1"/>
    </source>
</evidence>
<dbReference type="GO" id="GO:0030424">
    <property type="term" value="C:axon"/>
    <property type="evidence" value="ECO:0007669"/>
    <property type="project" value="UniProtKB-SubCell"/>
</dbReference>
<dbReference type="InterPro" id="IPR006821">
    <property type="entry name" value="Intermed_filament_DNA-bd"/>
</dbReference>
<evidence type="ECO:0000256" key="6">
    <source>
        <dbReference type="ARBA" id="ARBA00022990"/>
    </source>
</evidence>
<dbReference type="Pfam" id="PF04732">
    <property type="entry name" value="Filament_head"/>
    <property type="match status" value="1"/>
</dbReference>
<keyword evidence="5 12" id="KW-0403">Intermediate filament</keyword>
<dbReference type="PROSITE" id="PS00226">
    <property type="entry name" value="IF_ROD_1"/>
    <property type="match status" value="1"/>
</dbReference>
<comment type="similarity">
    <text evidence="11 12">Belongs to the intermediate filament family.</text>
</comment>
<dbReference type="FunFam" id="1.20.5.500:FF:000001">
    <property type="entry name" value="Type II keratin 23"/>
    <property type="match status" value="1"/>
</dbReference>
<feature type="coiled-coil region" evidence="13">
    <location>
        <begin position="298"/>
        <end position="378"/>
    </location>
</feature>
<comment type="subcellular location">
    <subcellularLocation>
        <location evidence="2">Cell projection</location>
        <location evidence="2">Axon</location>
    </subcellularLocation>
    <subcellularLocation>
        <location evidence="1">Cytoplasm</location>
        <location evidence="1">Cytoskeleton</location>
    </subcellularLocation>
</comment>
<feature type="coiled-coil region" evidence="13">
    <location>
        <begin position="94"/>
        <end position="244"/>
    </location>
</feature>
<dbReference type="InterPro" id="IPR039008">
    <property type="entry name" value="IF_rod_dom"/>
</dbReference>
<feature type="region of interest" description="Disordered" evidence="14">
    <location>
        <begin position="454"/>
        <end position="581"/>
    </location>
</feature>
<evidence type="ECO:0000256" key="7">
    <source>
        <dbReference type="ARBA" id="ARBA00023054"/>
    </source>
</evidence>
<dbReference type="Gene3D" id="1.20.5.1160">
    <property type="entry name" value="Vasodilator-stimulated phosphoprotein"/>
    <property type="match status" value="1"/>
</dbReference>
<evidence type="ECO:0000256" key="10">
    <source>
        <dbReference type="ARBA" id="ARBA00033132"/>
    </source>
</evidence>
<dbReference type="GO" id="GO:0005882">
    <property type="term" value="C:intermediate filament"/>
    <property type="evidence" value="ECO:0007669"/>
    <property type="project" value="UniProtKB-KW"/>
</dbReference>
<protein>
    <recommendedName>
        <fullName evidence="3">Neurofilament light polypeptide</fullName>
    </recommendedName>
    <alternativeName>
        <fullName evidence="10">Neurofilament triplet L protein</fullName>
    </alternativeName>
</protein>
<evidence type="ECO:0000256" key="4">
    <source>
        <dbReference type="ARBA" id="ARBA00022490"/>
    </source>
</evidence>
<evidence type="ECO:0000256" key="12">
    <source>
        <dbReference type="RuleBase" id="RU000685"/>
    </source>
</evidence>
<comment type="caution">
    <text evidence="16">The sequence shown here is derived from an EMBL/GenBank/DDBJ whole genome shotgun (WGS) entry which is preliminary data.</text>
</comment>